<evidence type="ECO:0000256" key="2">
    <source>
        <dbReference type="ARBA" id="ARBA00022478"/>
    </source>
</evidence>
<dbReference type="Gene3D" id="2.40.50.100">
    <property type="match status" value="3"/>
</dbReference>
<protein>
    <recommendedName>
        <fullName evidence="1">DNA-directed RNA polymerase</fullName>
        <ecNumber evidence="1">2.7.7.6</ecNumber>
    </recommendedName>
</protein>
<sequence>MKISNIIINNIKKKNKGYDSLYMMLNSGARGTKEQIKQISGIRGLISKPQKSSSYINIIETPIVSNFLEGMSILEYFISTHGSRKGLADTALKTADAGYLTRRLVDSSQNVIIDKYDCNTKNGIFIKKINKQIIGKFILTNIIIKNKYIIKNNNIITYNIYNKIKKYNIKNIYIRSILKCELYNNICVKCYGLNLSTNKLVRLGEAVGVIAAQSIGEPGTQLTLKTFHIGGTIKKINKKNKIFSKYNGYIKYYNLKLINHNIIISKNSYYIIYNKKKKKINKKRLLYGYKIYLNNNSIIKIGDKICSWDNYNNYIYSEYKGYIKYNNFRKNLNYYEVINKNTGYKNKIISKIKNKNNIPYLLIINKKKQLLKKYYLYEGNYILNNNKKKINIGDKLINIPKFTLKVNDITGGLPKLSNIFEMKKIKNKSKISEISGVINYDRINNNSRIIKVISNVGIIKSYKIKLYNKLLIQENEYIKYGDKITNGNISLNDILYIKGINKLKNKLIKKLQNIYITQGVYINDKHFEIIIKQMLKFVLIINVGNTNLVINNIINKYKFYKKNNKIKKKSIIINSGDSKKFKKNDIIFTKYIKFENFILKIKKKKIIKYIKCKPAIGKLIIKGISLSALKNNSFISSASFQETNKILNKASIGYTTDNLLGLKENVIIGNLIPSGTGYKKKII</sequence>
<feature type="domain" description="RNA polymerase Rpb1" evidence="9">
    <location>
        <begin position="8"/>
        <end position="67"/>
    </location>
</feature>
<dbReference type="InterPro" id="IPR038120">
    <property type="entry name" value="Rpb1_funnel_sf"/>
</dbReference>
<keyword evidence="6" id="KW-0804">Transcription</keyword>
<dbReference type="InterPro" id="IPR007083">
    <property type="entry name" value="RNA_pol_Rpb1_4"/>
</dbReference>
<dbReference type="EC" id="2.7.7.6" evidence="1"/>
<feature type="domain" description="RNA polymerase Rpb1" evidence="8">
    <location>
        <begin position="70"/>
        <end position="546"/>
    </location>
</feature>
<dbReference type="Pfam" id="PF04998">
    <property type="entry name" value="RNA_pol_Rpb1_5"/>
    <property type="match status" value="1"/>
</dbReference>
<keyword evidence="3" id="KW-0808">Transferase</keyword>
<comment type="catalytic activity">
    <reaction evidence="7">
        <text>RNA(n) + a ribonucleoside 5'-triphosphate = RNA(n+1) + diphosphate</text>
        <dbReference type="Rhea" id="RHEA:21248"/>
        <dbReference type="Rhea" id="RHEA-COMP:14527"/>
        <dbReference type="Rhea" id="RHEA-COMP:17342"/>
        <dbReference type="ChEBI" id="CHEBI:33019"/>
        <dbReference type="ChEBI" id="CHEBI:61557"/>
        <dbReference type="ChEBI" id="CHEBI:140395"/>
        <dbReference type="EC" id="2.7.7.6"/>
    </reaction>
</comment>
<dbReference type="SUPFAM" id="SSF64484">
    <property type="entry name" value="beta and beta-prime subunits of DNA dependent RNA-polymerase"/>
    <property type="match status" value="1"/>
</dbReference>
<dbReference type="GO" id="GO:0046872">
    <property type="term" value="F:metal ion binding"/>
    <property type="evidence" value="ECO:0007669"/>
    <property type="project" value="UniProtKB-KW"/>
</dbReference>
<evidence type="ECO:0000256" key="7">
    <source>
        <dbReference type="ARBA" id="ARBA00048552"/>
    </source>
</evidence>
<evidence type="ECO:0000256" key="5">
    <source>
        <dbReference type="ARBA" id="ARBA00022723"/>
    </source>
</evidence>
<dbReference type="InterPro" id="IPR007081">
    <property type="entry name" value="RNA_pol_Rpb1_5"/>
</dbReference>
<evidence type="ECO:0000256" key="6">
    <source>
        <dbReference type="ARBA" id="ARBA00023163"/>
    </source>
</evidence>
<keyword evidence="5" id="KW-0479">Metal-binding</keyword>
<dbReference type="InterPro" id="IPR045867">
    <property type="entry name" value="DNA-dir_RpoC_beta_prime"/>
</dbReference>
<reference evidence="10" key="1">
    <citation type="submission" date="2024-06" db="EMBL/GenBank/DDBJ databases">
        <title>Diversity, functionality, and evolutionary history of bacterial symbionts in false click beetles (Coleoptera, Throscidae).</title>
        <authorList>
            <person name="Wierz J.C."/>
            <person name="Malm H."/>
            <person name="Kaltenpoth M."/>
            <person name="Engl T."/>
        </authorList>
    </citation>
    <scope>NUCLEOTIDE SEQUENCE</scope>
    <source>
        <strain evidence="10">Ttur</strain>
    </source>
</reference>
<proteinExistence type="predicted"/>
<dbReference type="GO" id="GO:0003677">
    <property type="term" value="F:DNA binding"/>
    <property type="evidence" value="ECO:0007669"/>
    <property type="project" value="InterPro"/>
</dbReference>
<dbReference type="GO" id="GO:0003899">
    <property type="term" value="F:DNA-directed RNA polymerase activity"/>
    <property type="evidence" value="ECO:0007669"/>
    <property type="project" value="UniProtKB-EC"/>
</dbReference>
<dbReference type="Gene3D" id="1.10.1790.20">
    <property type="match status" value="1"/>
</dbReference>
<dbReference type="Gene3D" id="1.10.150.390">
    <property type="match status" value="1"/>
</dbReference>
<accession>A0AAU7ZXS8</accession>
<gene>
    <name evidence="10" type="ORF">ABUS76_00465</name>
</gene>
<dbReference type="PANTHER" id="PTHR19376:SF54">
    <property type="entry name" value="DNA-DIRECTED RNA POLYMERASE SUBUNIT BETA"/>
    <property type="match status" value="1"/>
</dbReference>
<keyword evidence="4" id="KW-0548">Nucleotidyltransferase</keyword>
<dbReference type="Pfam" id="PF05000">
    <property type="entry name" value="RNA_pol_Rpb1_4"/>
    <property type="match status" value="1"/>
</dbReference>
<evidence type="ECO:0000256" key="4">
    <source>
        <dbReference type="ARBA" id="ARBA00022695"/>
    </source>
</evidence>
<evidence type="ECO:0000256" key="3">
    <source>
        <dbReference type="ARBA" id="ARBA00022679"/>
    </source>
</evidence>
<dbReference type="GO" id="GO:0000428">
    <property type="term" value="C:DNA-directed RNA polymerase complex"/>
    <property type="evidence" value="ECO:0007669"/>
    <property type="project" value="UniProtKB-KW"/>
</dbReference>
<name>A0AAU7ZXS8_9FLAO</name>
<dbReference type="AlphaFoldDB" id="A0AAU7ZXS8"/>
<dbReference type="EMBL" id="CP158689">
    <property type="protein sequence ID" value="XCC45380.1"/>
    <property type="molecule type" value="Genomic_DNA"/>
</dbReference>
<evidence type="ECO:0000313" key="10">
    <source>
        <dbReference type="EMBL" id="XCC45380.1"/>
    </source>
</evidence>
<dbReference type="GO" id="GO:0006351">
    <property type="term" value="P:DNA-templated transcription"/>
    <property type="evidence" value="ECO:0007669"/>
    <property type="project" value="InterPro"/>
</dbReference>
<dbReference type="PANTHER" id="PTHR19376">
    <property type="entry name" value="DNA-DIRECTED RNA POLYMERASE"/>
    <property type="match status" value="1"/>
</dbReference>
<dbReference type="Gene3D" id="1.10.132.30">
    <property type="match status" value="1"/>
</dbReference>
<evidence type="ECO:0000259" key="9">
    <source>
        <dbReference type="Pfam" id="PF05000"/>
    </source>
</evidence>
<evidence type="ECO:0000256" key="1">
    <source>
        <dbReference type="ARBA" id="ARBA00012418"/>
    </source>
</evidence>
<evidence type="ECO:0000259" key="8">
    <source>
        <dbReference type="Pfam" id="PF04998"/>
    </source>
</evidence>
<keyword evidence="2" id="KW-0240">DNA-directed RNA polymerase</keyword>
<organism evidence="10">
    <name type="scientific">Candidatus Shikimatogenerans sp. Ttur</name>
    <dbReference type="NCBI Taxonomy" id="3158569"/>
    <lineage>
        <taxon>Bacteria</taxon>
        <taxon>Pseudomonadati</taxon>
        <taxon>Bacteroidota</taxon>
        <taxon>Flavobacteriia</taxon>
        <taxon>Flavobacteriales</taxon>
        <taxon>Candidatus Shikimatogenerans</taxon>
    </lineage>
</organism>